<dbReference type="InterPro" id="IPR036457">
    <property type="entry name" value="PPM-type-like_dom_sf"/>
</dbReference>
<evidence type="ECO:0000259" key="2">
    <source>
        <dbReference type="PROSITE" id="PS51746"/>
    </source>
</evidence>
<protein>
    <recommendedName>
        <fullName evidence="2">PPM-type phosphatase domain-containing protein</fullName>
    </recommendedName>
</protein>
<sequence length="416" mass="46047">MRKARLAFAAAAGALGTVKVGNAAVEEAVSIKDPIGLNKQTIRVERGLIKEVHTNWYPANNPIEDTHDMRLRLRKSPGSLFGVFDGHSGTAASGFCRDDLFNILEFKHQKALANKRRTKEATEPPLLNPPVFKEADDAFLQVALAERRFIDGNAGACAVVCHLAGTNLTTAWAGDCRAILGKKPFLHSILGGGLTADELTLDHQIDSNPAEKHRLVTEHPNEPDVLYRNRVKGRLEPTRAFGDGKYKMMEYFNFYPRLTQRYSQSGWTPPYVTAVPDVSHRTINSSTEFLVLACDGLFQDLTSQEVVESVGEYLQAAKEQKTDHNAASWLTEKALRASASKYTRTGSLDELLALPQGRERRRRHDDITIQVIFFDHNSTYPKQTPSGGRISEPAILSTHRRLPKDALGPPGAISKL</sequence>
<gene>
    <name evidence="3" type="ORF">LSP00402_LOCUS11084</name>
</gene>
<accession>A0A7S2XAZ7</accession>
<dbReference type="PANTHER" id="PTHR13832">
    <property type="entry name" value="PROTEIN PHOSPHATASE 2C"/>
    <property type="match status" value="1"/>
</dbReference>
<dbReference type="PROSITE" id="PS51746">
    <property type="entry name" value="PPM_2"/>
    <property type="match status" value="1"/>
</dbReference>
<dbReference type="Pfam" id="PF00481">
    <property type="entry name" value="PP2C"/>
    <property type="match status" value="1"/>
</dbReference>
<evidence type="ECO:0000256" key="1">
    <source>
        <dbReference type="SAM" id="MobiDB-lite"/>
    </source>
</evidence>
<organism evidence="3">
    <name type="scientific">Lotharella oceanica</name>
    <dbReference type="NCBI Taxonomy" id="641309"/>
    <lineage>
        <taxon>Eukaryota</taxon>
        <taxon>Sar</taxon>
        <taxon>Rhizaria</taxon>
        <taxon>Cercozoa</taxon>
        <taxon>Chlorarachniophyceae</taxon>
        <taxon>Lotharella</taxon>
    </lineage>
</organism>
<dbReference type="Gene3D" id="3.60.40.10">
    <property type="entry name" value="PPM-type phosphatase domain"/>
    <property type="match status" value="1"/>
</dbReference>
<feature type="domain" description="PPM-type phosphatase" evidence="2">
    <location>
        <begin position="48"/>
        <end position="374"/>
    </location>
</feature>
<dbReference type="SMART" id="SM00332">
    <property type="entry name" value="PP2Cc"/>
    <property type="match status" value="1"/>
</dbReference>
<proteinExistence type="predicted"/>
<dbReference type="EMBL" id="HBHP01017880">
    <property type="protein sequence ID" value="CAD9766275.1"/>
    <property type="molecule type" value="Transcribed_RNA"/>
</dbReference>
<feature type="region of interest" description="Disordered" evidence="1">
    <location>
        <begin position="378"/>
        <end position="416"/>
    </location>
</feature>
<dbReference type="InterPro" id="IPR001932">
    <property type="entry name" value="PPM-type_phosphatase-like_dom"/>
</dbReference>
<dbReference type="CDD" id="cd00143">
    <property type="entry name" value="PP2Cc"/>
    <property type="match status" value="1"/>
</dbReference>
<dbReference type="SUPFAM" id="SSF81606">
    <property type="entry name" value="PP2C-like"/>
    <property type="match status" value="1"/>
</dbReference>
<evidence type="ECO:0000313" key="3">
    <source>
        <dbReference type="EMBL" id="CAD9766275.1"/>
    </source>
</evidence>
<dbReference type="GO" id="GO:0004722">
    <property type="term" value="F:protein serine/threonine phosphatase activity"/>
    <property type="evidence" value="ECO:0007669"/>
    <property type="project" value="InterPro"/>
</dbReference>
<dbReference type="AlphaFoldDB" id="A0A7S2XAZ7"/>
<reference evidence="3" key="1">
    <citation type="submission" date="2021-01" db="EMBL/GenBank/DDBJ databases">
        <authorList>
            <person name="Corre E."/>
            <person name="Pelletier E."/>
            <person name="Niang G."/>
            <person name="Scheremetjew M."/>
            <person name="Finn R."/>
            <person name="Kale V."/>
            <person name="Holt S."/>
            <person name="Cochrane G."/>
            <person name="Meng A."/>
            <person name="Brown T."/>
            <person name="Cohen L."/>
        </authorList>
    </citation>
    <scope>NUCLEOTIDE SEQUENCE</scope>
    <source>
        <strain evidence="3">CCMP622</strain>
    </source>
</reference>
<dbReference type="PANTHER" id="PTHR13832:SF792">
    <property type="entry name" value="GM14286P"/>
    <property type="match status" value="1"/>
</dbReference>
<dbReference type="InterPro" id="IPR015655">
    <property type="entry name" value="PP2C"/>
</dbReference>
<name>A0A7S2XAZ7_9EUKA</name>